<accession>F4L3K0</accession>
<proteinExistence type="inferred from homology"/>
<dbReference type="HOGENOM" id="CLU_005854_0_1_10"/>
<dbReference type="EC" id="3.1.3.5" evidence="3"/>
<dbReference type="OrthoDB" id="9775118at2"/>
<evidence type="ECO:0000313" key="4">
    <source>
        <dbReference type="Proteomes" id="UP000008461"/>
    </source>
</evidence>
<dbReference type="GO" id="GO:0009166">
    <property type="term" value="P:nucleotide catabolic process"/>
    <property type="evidence" value="ECO:0007669"/>
    <property type="project" value="InterPro"/>
</dbReference>
<dbReference type="CDD" id="cd00845">
    <property type="entry name" value="MPP_UshA_N_like"/>
    <property type="match status" value="1"/>
</dbReference>
<sequence>MQRRTFIHHFGLSAVALGAGIPKLRPTTDFSLTILHTNDLHGRFEKTTAFSAQASEMIRKARNTQQNVLLLDAGDVLNPSLSQGHELQWMKSMGYDAFAIGNHDFDRGMEDLARQIQQSQLTTLAANYRCENTPLHGLIKPYRIFEKAGQRIGVIGLGVNPQGSIPLVLREGIVYQDPLETANQLAATLKQVEGCTLVICLSHLGYHYKDQQISDLRLAAETRHIDLIIGGHTHTFLPEPVVVNNLDKKPVLINHAGWGGLLMGRMDVQCRGGVIHTVKGENIPVGSGELN</sequence>
<comment type="similarity">
    <text evidence="1">Belongs to the 5'-nucleotidase family.</text>
</comment>
<keyword evidence="4" id="KW-1185">Reference proteome</keyword>
<dbReference type="InterPro" id="IPR006179">
    <property type="entry name" value="5_nucleotidase/apyrase"/>
</dbReference>
<evidence type="ECO:0000313" key="3">
    <source>
        <dbReference type="EMBL" id="AEE53950.1"/>
    </source>
</evidence>
<dbReference type="InterPro" id="IPR006146">
    <property type="entry name" value="5'-Nucleotdase_CS"/>
</dbReference>
<dbReference type="GO" id="GO:0046872">
    <property type="term" value="F:metal ion binding"/>
    <property type="evidence" value="ECO:0007669"/>
    <property type="project" value="InterPro"/>
</dbReference>
<protein>
    <submittedName>
        <fullName evidence="3">5'-nucleotidase</fullName>
        <ecNumber evidence="3">3.1.3.5</ecNumber>
    </submittedName>
</protein>
<name>F4L3K0_HALH1</name>
<dbReference type="RefSeq" id="WP_013768472.1">
    <property type="nucleotide sequence ID" value="NC_015510.1"/>
</dbReference>
<dbReference type="eggNOG" id="COG0737">
    <property type="taxonomic scope" value="Bacteria"/>
</dbReference>
<dbReference type="PRINTS" id="PR01607">
    <property type="entry name" value="APYRASEFAMLY"/>
</dbReference>
<dbReference type="STRING" id="760192.Halhy_6128"/>
<reference key="2">
    <citation type="submission" date="2011-04" db="EMBL/GenBank/DDBJ databases">
        <title>Complete sequence of chromosome of Haliscomenobacter hydrossis DSM 1100.</title>
        <authorList>
            <consortium name="US DOE Joint Genome Institute (JGI-PGF)"/>
            <person name="Lucas S."/>
            <person name="Han J."/>
            <person name="Lapidus A."/>
            <person name="Bruce D."/>
            <person name="Goodwin L."/>
            <person name="Pitluck S."/>
            <person name="Peters L."/>
            <person name="Kyrpides N."/>
            <person name="Mavromatis K."/>
            <person name="Ivanova N."/>
            <person name="Ovchinnikova G."/>
            <person name="Pagani I."/>
            <person name="Daligault H."/>
            <person name="Detter J.C."/>
            <person name="Han C."/>
            <person name="Land M."/>
            <person name="Hauser L."/>
            <person name="Markowitz V."/>
            <person name="Cheng J.-F."/>
            <person name="Hugenholtz P."/>
            <person name="Woyke T."/>
            <person name="Wu D."/>
            <person name="Verbarg S."/>
            <person name="Frueling A."/>
            <person name="Brambilla E."/>
            <person name="Klenk H.-P."/>
            <person name="Eisen J.A."/>
        </authorList>
    </citation>
    <scope>NUCLEOTIDE SEQUENCE</scope>
    <source>
        <strain>DSM 1100</strain>
    </source>
</reference>
<dbReference type="SUPFAM" id="SSF56300">
    <property type="entry name" value="Metallo-dependent phosphatases"/>
    <property type="match status" value="1"/>
</dbReference>
<dbReference type="EMBL" id="CP002691">
    <property type="protein sequence ID" value="AEE53950.1"/>
    <property type="molecule type" value="Genomic_DNA"/>
</dbReference>
<dbReference type="PROSITE" id="PS00785">
    <property type="entry name" value="5_NUCLEOTIDASE_1"/>
    <property type="match status" value="1"/>
</dbReference>
<gene>
    <name evidence="3" type="ordered locus">Halhy_6128</name>
</gene>
<dbReference type="InterPro" id="IPR004843">
    <property type="entry name" value="Calcineurin-like_PHP"/>
</dbReference>
<reference evidence="3 4" key="1">
    <citation type="journal article" date="2011" name="Stand. Genomic Sci.">
        <title>Complete genome sequence of Haliscomenobacter hydrossis type strain (O).</title>
        <authorList>
            <consortium name="US DOE Joint Genome Institute (JGI-PGF)"/>
            <person name="Daligault H."/>
            <person name="Lapidus A."/>
            <person name="Zeytun A."/>
            <person name="Nolan M."/>
            <person name="Lucas S."/>
            <person name="Del Rio T.G."/>
            <person name="Tice H."/>
            <person name="Cheng J.F."/>
            <person name="Tapia R."/>
            <person name="Han C."/>
            <person name="Goodwin L."/>
            <person name="Pitluck S."/>
            <person name="Liolios K."/>
            <person name="Pagani I."/>
            <person name="Ivanova N."/>
            <person name="Huntemann M."/>
            <person name="Mavromatis K."/>
            <person name="Mikhailova N."/>
            <person name="Pati A."/>
            <person name="Chen A."/>
            <person name="Palaniappan K."/>
            <person name="Land M."/>
            <person name="Hauser L."/>
            <person name="Brambilla E.M."/>
            <person name="Rohde M."/>
            <person name="Verbarg S."/>
            <person name="Goker M."/>
            <person name="Bristow J."/>
            <person name="Eisen J.A."/>
            <person name="Markowitz V."/>
            <person name="Hugenholtz P."/>
            <person name="Kyrpides N.C."/>
            <person name="Klenk H.P."/>
            <person name="Woyke T."/>
        </authorList>
    </citation>
    <scope>NUCLEOTIDE SEQUENCE [LARGE SCALE GENOMIC DNA]</scope>
    <source>
        <strain evidence="4">ATCC 27775 / DSM 1100 / LMG 10767 / O</strain>
    </source>
</reference>
<dbReference type="GO" id="GO:0008253">
    <property type="term" value="F:5'-nucleotidase activity"/>
    <property type="evidence" value="ECO:0007669"/>
    <property type="project" value="UniProtKB-EC"/>
</dbReference>
<dbReference type="Gene3D" id="3.60.21.10">
    <property type="match status" value="1"/>
</dbReference>
<keyword evidence="3" id="KW-0378">Hydrolase</keyword>
<dbReference type="PANTHER" id="PTHR11575:SF24">
    <property type="entry name" value="5'-NUCLEOTIDASE"/>
    <property type="match status" value="1"/>
</dbReference>
<dbReference type="Proteomes" id="UP000008461">
    <property type="component" value="Chromosome"/>
</dbReference>
<dbReference type="PANTHER" id="PTHR11575">
    <property type="entry name" value="5'-NUCLEOTIDASE-RELATED"/>
    <property type="match status" value="1"/>
</dbReference>
<dbReference type="Pfam" id="PF00149">
    <property type="entry name" value="Metallophos"/>
    <property type="match status" value="1"/>
</dbReference>
<dbReference type="InterPro" id="IPR029052">
    <property type="entry name" value="Metallo-depent_PP-like"/>
</dbReference>
<organism evidence="3 4">
    <name type="scientific">Haliscomenobacter hydrossis (strain ATCC 27775 / DSM 1100 / LMG 10767 / O)</name>
    <dbReference type="NCBI Taxonomy" id="760192"/>
    <lineage>
        <taxon>Bacteria</taxon>
        <taxon>Pseudomonadati</taxon>
        <taxon>Bacteroidota</taxon>
        <taxon>Saprospiria</taxon>
        <taxon>Saprospirales</taxon>
        <taxon>Haliscomenobacteraceae</taxon>
        <taxon>Haliscomenobacter</taxon>
    </lineage>
</organism>
<evidence type="ECO:0000256" key="1">
    <source>
        <dbReference type="ARBA" id="ARBA00006654"/>
    </source>
</evidence>
<dbReference type="GO" id="GO:0000166">
    <property type="term" value="F:nucleotide binding"/>
    <property type="evidence" value="ECO:0007669"/>
    <property type="project" value="InterPro"/>
</dbReference>
<evidence type="ECO:0000259" key="2">
    <source>
        <dbReference type="Pfam" id="PF00149"/>
    </source>
</evidence>
<dbReference type="KEGG" id="hhy:Halhy_6128"/>
<dbReference type="AlphaFoldDB" id="F4L3K0"/>
<feature type="domain" description="Calcineurin-like phosphoesterase" evidence="2">
    <location>
        <begin position="32"/>
        <end position="235"/>
    </location>
</feature>